<keyword evidence="2" id="KW-1185">Reference proteome</keyword>
<protein>
    <submittedName>
        <fullName evidence="1">Uncharacterized protein</fullName>
    </submittedName>
</protein>
<organism evidence="1 2">
    <name type="scientific">Gemelliphila asaccharolytica</name>
    <dbReference type="NCBI Taxonomy" id="502393"/>
    <lineage>
        <taxon>Bacteria</taxon>
        <taxon>Bacillati</taxon>
        <taxon>Bacillota</taxon>
        <taxon>Bacilli</taxon>
        <taxon>Bacillales</taxon>
        <taxon>Gemellaceae</taxon>
        <taxon>Gemelliphila</taxon>
    </lineage>
</organism>
<comment type="caution">
    <text evidence="1">The sequence shown here is derived from an EMBL/GenBank/DDBJ whole genome shotgun (WGS) entry which is preliminary data.</text>
</comment>
<evidence type="ECO:0000313" key="1">
    <source>
        <dbReference type="EMBL" id="KXB58101.1"/>
    </source>
</evidence>
<accession>A0ABR5TM05</accession>
<gene>
    <name evidence="1" type="ORF">HMPREF1871_00611</name>
</gene>
<dbReference type="Proteomes" id="UP000070467">
    <property type="component" value="Unassembled WGS sequence"/>
</dbReference>
<name>A0ABR5TM05_9BACL</name>
<proteinExistence type="predicted"/>
<evidence type="ECO:0000313" key="2">
    <source>
        <dbReference type="Proteomes" id="UP000070467"/>
    </source>
</evidence>
<sequence length="48" mass="5829">MFYNFFIWRFGMSNNDLQPIYLVLQELSEKTLELANLKEAYQSLYNEC</sequence>
<dbReference type="EMBL" id="LSDB01000021">
    <property type="protein sequence ID" value="KXB58101.1"/>
    <property type="molecule type" value="Genomic_DNA"/>
</dbReference>
<reference evidence="1 2" key="1">
    <citation type="submission" date="2016-01" db="EMBL/GenBank/DDBJ databases">
        <authorList>
            <person name="Mitreva M."/>
            <person name="Pepin K.H."/>
            <person name="Mihindukulasuriya K.A."/>
            <person name="Fulton R."/>
            <person name="Fronick C."/>
            <person name="O'Laughlin M."/>
            <person name="Miner T."/>
            <person name="Herter B."/>
            <person name="Rosa B.A."/>
            <person name="Cordes M."/>
            <person name="Tomlinson C."/>
            <person name="Wollam A."/>
            <person name="Palsikar V.B."/>
            <person name="Mardis E.R."/>
            <person name="Wilson R.K."/>
        </authorList>
    </citation>
    <scope>NUCLEOTIDE SEQUENCE [LARGE SCALE GENOMIC DNA]</scope>
    <source>
        <strain evidence="1 2">KA00071</strain>
    </source>
</reference>